<evidence type="ECO:0000256" key="1">
    <source>
        <dbReference type="ARBA" id="ARBA00023239"/>
    </source>
</evidence>
<feature type="chain" id="PRO_5047343777" evidence="3">
    <location>
        <begin position="35"/>
        <end position="329"/>
    </location>
</feature>
<evidence type="ECO:0000256" key="2">
    <source>
        <dbReference type="RuleBase" id="RU361173"/>
    </source>
</evidence>
<gene>
    <name evidence="5" type="ORF">ACFQRF_13980</name>
</gene>
<evidence type="ECO:0000313" key="6">
    <source>
        <dbReference type="Proteomes" id="UP001596540"/>
    </source>
</evidence>
<dbReference type="Proteomes" id="UP001596540">
    <property type="component" value="Unassembled WGS sequence"/>
</dbReference>
<dbReference type="InterPro" id="IPR012334">
    <property type="entry name" value="Pectin_lyas_fold"/>
</dbReference>
<sequence>MRKTHESPSVRRYRVAFVPAAVAALATGVSLVAAAPAASDTTDAPLVGSPIGWASQNGGTTGGAGGGTVTVTSGSALVDALETEGPLTIQVSGTVQLDGMNDIGSDKTLIGVGSNATITGGGIDVDGVSNVIIQNLNFRDWDDDAVNVQDGSTNVWVDHNSFTNGNDGAVDVKRESDYVTISWNHFFDHEKTSLVGHSDSHTEDAGHLRVTYHHNFFDGTGSRHPRVRFSESVHVFNNYYRDNAEYGVASTMDANVLVENNYFENVDHPTHVGYASSDPGLLTARGNFLDNSGQPETDGNVPTPPYSYSLDNAANIPGIVQNGAGPGNI</sequence>
<proteinExistence type="inferred from homology"/>
<dbReference type="Gene3D" id="2.160.20.10">
    <property type="entry name" value="Single-stranded right-handed beta-helix, Pectin lyase-like"/>
    <property type="match status" value="1"/>
</dbReference>
<evidence type="ECO:0000313" key="5">
    <source>
        <dbReference type="EMBL" id="MFC7328854.1"/>
    </source>
</evidence>
<keyword evidence="2" id="KW-0624">Polysaccharide degradation</keyword>
<evidence type="ECO:0000259" key="4">
    <source>
        <dbReference type="SMART" id="SM00656"/>
    </source>
</evidence>
<comment type="similarity">
    <text evidence="2">Belongs to the polysaccharide lyase 1 family.</text>
</comment>
<keyword evidence="1 2" id="KW-0456">Lyase</keyword>
<protein>
    <submittedName>
        <fullName evidence="5">Polysaccharide lyase family 1 protein</fullName>
    </submittedName>
</protein>
<keyword evidence="3" id="KW-0732">Signal</keyword>
<comment type="caution">
    <text evidence="5">The sequence shown here is derived from an EMBL/GenBank/DDBJ whole genome shotgun (WGS) entry which is preliminary data.</text>
</comment>
<organism evidence="5 6">
    <name type="scientific">Marinactinospora rubrisoli</name>
    <dbReference type="NCBI Taxonomy" id="2715399"/>
    <lineage>
        <taxon>Bacteria</taxon>
        <taxon>Bacillati</taxon>
        <taxon>Actinomycetota</taxon>
        <taxon>Actinomycetes</taxon>
        <taxon>Streptosporangiales</taxon>
        <taxon>Nocardiopsidaceae</taxon>
        <taxon>Marinactinospora</taxon>
    </lineage>
</organism>
<dbReference type="PANTHER" id="PTHR31683:SF18">
    <property type="entry name" value="PECTATE LYASE 21-RELATED"/>
    <property type="match status" value="1"/>
</dbReference>
<keyword evidence="2" id="KW-0964">Secreted</keyword>
<dbReference type="RefSeq" id="WP_379871511.1">
    <property type="nucleotide sequence ID" value="NZ_JBHTBH010000006.1"/>
</dbReference>
<dbReference type="InterPro" id="IPR002022">
    <property type="entry name" value="Pec_lyase"/>
</dbReference>
<dbReference type="InterPro" id="IPR011050">
    <property type="entry name" value="Pectin_lyase_fold/virulence"/>
</dbReference>
<dbReference type="EMBL" id="JBHTBH010000006">
    <property type="protein sequence ID" value="MFC7328854.1"/>
    <property type="molecule type" value="Genomic_DNA"/>
</dbReference>
<comment type="subcellular location">
    <subcellularLocation>
        <location evidence="2">Secreted</location>
    </subcellularLocation>
</comment>
<dbReference type="SMART" id="SM00710">
    <property type="entry name" value="PbH1"/>
    <property type="match status" value="4"/>
</dbReference>
<name>A0ABW2KHS2_9ACTN</name>
<dbReference type="SUPFAM" id="SSF51126">
    <property type="entry name" value="Pectin lyase-like"/>
    <property type="match status" value="1"/>
</dbReference>
<evidence type="ECO:0000256" key="3">
    <source>
        <dbReference type="SAM" id="SignalP"/>
    </source>
</evidence>
<feature type="signal peptide" evidence="3">
    <location>
        <begin position="1"/>
        <end position="34"/>
    </location>
</feature>
<dbReference type="PANTHER" id="PTHR31683">
    <property type="entry name" value="PECTATE LYASE 18-RELATED"/>
    <property type="match status" value="1"/>
</dbReference>
<dbReference type="GO" id="GO:0016829">
    <property type="term" value="F:lyase activity"/>
    <property type="evidence" value="ECO:0007669"/>
    <property type="project" value="UniProtKB-KW"/>
</dbReference>
<keyword evidence="2" id="KW-0119">Carbohydrate metabolism</keyword>
<reference evidence="6" key="1">
    <citation type="journal article" date="2019" name="Int. J. Syst. Evol. Microbiol.">
        <title>The Global Catalogue of Microorganisms (GCM) 10K type strain sequencing project: providing services to taxonomists for standard genome sequencing and annotation.</title>
        <authorList>
            <consortium name="The Broad Institute Genomics Platform"/>
            <consortium name="The Broad Institute Genome Sequencing Center for Infectious Disease"/>
            <person name="Wu L."/>
            <person name="Ma J."/>
        </authorList>
    </citation>
    <scope>NUCLEOTIDE SEQUENCE [LARGE SCALE GENOMIC DNA]</scope>
    <source>
        <strain evidence="6">CGMCC 4.7382</strain>
    </source>
</reference>
<dbReference type="InterPro" id="IPR045032">
    <property type="entry name" value="PEL"/>
</dbReference>
<dbReference type="InterPro" id="IPR006626">
    <property type="entry name" value="PbH1"/>
</dbReference>
<feature type="domain" description="Pectate lyase" evidence="4">
    <location>
        <begin position="64"/>
        <end position="269"/>
    </location>
</feature>
<dbReference type="Pfam" id="PF00544">
    <property type="entry name" value="Pectate_lyase_4"/>
    <property type="match status" value="1"/>
</dbReference>
<accession>A0ABW2KHS2</accession>
<dbReference type="SMART" id="SM00656">
    <property type="entry name" value="Amb_all"/>
    <property type="match status" value="1"/>
</dbReference>
<keyword evidence="6" id="KW-1185">Reference proteome</keyword>